<organism evidence="8">
    <name type="scientific">freshwater metagenome</name>
    <dbReference type="NCBI Taxonomy" id="449393"/>
    <lineage>
        <taxon>unclassified sequences</taxon>
        <taxon>metagenomes</taxon>
        <taxon>ecological metagenomes</taxon>
    </lineage>
</organism>
<proteinExistence type="inferred from homology"/>
<dbReference type="HAMAP" id="MF_00143">
    <property type="entry name" value="UPF0114"/>
    <property type="match status" value="1"/>
</dbReference>
<evidence type="ECO:0000256" key="1">
    <source>
        <dbReference type="ARBA" id="ARBA00004651"/>
    </source>
</evidence>
<evidence type="ECO:0000256" key="6">
    <source>
        <dbReference type="ARBA" id="ARBA00023136"/>
    </source>
</evidence>
<feature type="transmembrane region" description="Helical" evidence="7">
    <location>
        <begin position="158"/>
        <end position="177"/>
    </location>
</feature>
<evidence type="ECO:0000256" key="2">
    <source>
        <dbReference type="ARBA" id="ARBA00005774"/>
    </source>
</evidence>
<reference evidence="8" key="1">
    <citation type="submission" date="2020-05" db="EMBL/GenBank/DDBJ databases">
        <authorList>
            <person name="Chiriac C."/>
            <person name="Salcher M."/>
            <person name="Ghai R."/>
            <person name="Kavagutti S V."/>
        </authorList>
    </citation>
    <scope>NUCLEOTIDE SEQUENCE</scope>
</reference>
<dbReference type="GO" id="GO:0005886">
    <property type="term" value="C:plasma membrane"/>
    <property type="evidence" value="ECO:0007669"/>
    <property type="project" value="UniProtKB-SubCell"/>
</dbReference>
<dbReference type="InterPro" id="IPR020761">
    <property type="entry name" value="UPF0114_bac"/>
</dbReference>
<keyword evidence="3" id="KW-1003">Cell membrane</keyword>
<sequence length="198" mass="22669">MAKATAKQSILDPKNDNEFHIESVVERVLFGGRWLLAPLYVGLLLSLIPILYRFFIEFYHLMQDVAILEMKDITLKVLELLDVVLLGNLIIIVIFAGYENFVSRINVAKNSVDRPQWMGRVDYSGLKIKLIGSLVAISVIELLKDFMMEGDYDDKRQMWRIIIHMTFVVSGVLFALMDLLADKRESVDMTEQPSKSAK</sequence>
<dbReference type="PANTHER" id="PTHR38596">
    <property type="entry name" value="UPF0114 PROTEIN YQHA"/>
    <property type="match status" value="1"/>
</dbReference>
<keyword evidence="4 7" id="KW-0812">Transmembrane</keyword>
<accession>A0A6J6K3B1</accession>
<evidence type="ECO:0000256" key="4">
    <source>
        <dbReference type="ARBA" id="ARBA00022692"/>
    </source>
</evidence>
<dbReference type="AlphaFoldDB" id="A0A6J6K3B1"/>
<keyword evidence="5 7" id="KW-1133">Transmembrane helix</keyword>
<comment type="similarity">
    <text evidence="2">Belongs to the UPF0114 family.</text>
</comment>
<dbReference type="InterPro" id="IPR005134">
    <property type="entry name" value="UPF0114"/>
</dbReference>
<protein>
    <submittedName>
        <fullName evidence="8">Unannotated protein</fullName>
    </submittedName>
</protein>
<evidence type="ECO:0000313" key="8">
    <source>
        <dbReference type="EMBL" id="CAB4642883.1"/>
    </source>
</evidence>
<evidence type="ECO:0000256" key="5">
    <source>
        <dbReference type="ARBA" id="ARBA00022989"/>
    </source>
</evidence>
<evidence type="ECO:0000256" key="3">
    <source>
        <dbReference type="ARBA" id="ARBA00022475"/>
    </source>
</evidence>
<feature type="transmembrane region" description="Helical" evidence="7">
    <location>
        <begin position="77"/>
        <end position="98"/>
    </location>
</feature>
<evidence type="ECO:0000256" key="7">
    <source>
        <dbReference type="SAM" id="Phobius"/>
    </source>
</evidence>
<dbReference type="NCBIfam" id="TIGR00645">
    <property type="entry name" value="HI0507"/>
    <property type="match status" value="1"/>
</dbReference>
<gene>
    <name evidence="8" type="ORF">UFOPK2155_00695</name>
</gene>
<dbReference type="PANTHER" id="PTHR38596:SF1">
    <property type="entry name" value="UPF0114 PROTEIN YQHA"/>
    <property type="match status" value="1"/>
</dbReference>
<name>A0A6J6K3B1_9ZZZZ</name>
<feature type="transmembrane region" description="Helical" evidence="7">
    <location>
        <begin position="34"/>
        <end position="56"/>
    </location>
</feature>
<dbReference type="EMBL" id="CAEZVX010000100">
    <property type="protein sequence ID" value="CAB4642883.1"/>
    <property type="molecule type" value="Genomic_DNA"/>
</dbReference>
<dbReference type="Pfam" id="PF03350">
    <property type="entry name" value="UPF0114"/>
    <property type="match status" value="1"/>
</dbReference>
<comment type="subcellular location">
    <subcellularLocation>
        <location evidence="1">Cell membrane</location>
        <topology evidence="1">Multi-pass membrane protein</topology>
    </subcellularLocation>
</comment>
<keyword evidence="6 7" id="KW-0472">Membrane</keyword>
<feature type="transmembrane region" description="Helical" evidence="7">
    <location>
        <begin position="128"/>
        <end position="146"/>
    </location>
</feature>